<dbReference type="GO" id="GO:0006915">
    <property type="term" value="P:apoptotic process"/>
    <property type="evidence" value="ECO:0007669"/>
    <property type="project" value="UniProtKB-KW"/>
</dbReference>
<sequence length="301" mass="33842">MNPETYSYEPRAAPHHHRHQPALATQKPGMYQPQMTAPESQDFMYSNCTGRRRALCIGINYRGQSHELHGCINDAKQIFDFLVRHAGYRAKDIVMLTDDCPHQRGQPTRQNIIDGMRWLMRDARPHDALFFHYSGHGGQTPNRDGEKVDGFDDVIFPVDFKHQGHIADDELHSIMVRPLPAGCRLTSVFDSCHSGTVLDLPYMYNHHGHLKMQHVNLRRAAPADVISLSGCKDNQTSADTFEGGAAVGAASYAFIEALKMQPNGSYKDLVRNIRTILHPSFSQKPQLGSSHPINTSRAFIM</sequence>
<evidence type="ECO:0000313" key="6">
    <source>
        <dbReference type="EMBL" id="KAJ7734163.1"/>
    </source>
</evidence>
<evidence type="ECO:0000259" key="5">
    <source>
        <dbReference type="Pfam" id="PF00656"/>
    </source>
</evidence>
<name>A0AAD7I387_9AGAR</name>
<feature type="domain" description="Peptidase C14 caspase" evidence="5">
    <location>
        <begin position="51"/>
        <end position="291"/>
    </location>
</feature>
<dbReference type="InterPro" id="IPR011600">
    <property type="entry name" value="Pept_C14_caspase"/>
</dbReference>
<dbReference type="Gene3D" id="3.40.50.12660">
    <property type="match status" value="1"/>
</dbReference>
<gene>
    <name evidence="6" type="ORF">DFH07DRAFT_844969</name>
</gene>
<evidence type="ECO:0000256" key="1">
    <source>
        <dbReference type="ARBA" id="ARBA00009005"/>
    </source>
</evidence>
<keyword evidence="7" id="KW-1185">Reference proteome</keyword>
<protein>
    <submittedName>
        <fullName evidence="6">Peptidase C14</fullName>
    </submittedName>
</protein>
<dbReference type="SUPFAM" id="SSF52129">
    <property type="entry name" value="Caspase-like"/>
    <property type="match status" value="1"/>
</dbReference>
<proteinExistence type="inferred from homology"/>
<reference evidence="6" key="1">
    <citation type="submission" date="2023-03" db="EMBL/GenBank/DDBJ databases">
        <title>Massive genome expansion in bonnet fungi (Mycena s.s.) driven by repeated elements and novel gene families across ecological guilds.</title>
        <authorList>
            <consortium name="Lawrence Berkeley National Laboratory"/>
            <person name="Harder C.B."/>
            <person name="Miyauchi S."/>
            <person name="Viragh M."/>
            <person name="Kuo A."/>
            <person name="Thoen E."/>
            <person name="Andreopoulos B."/>
            <person name="Lu D."/>
            <person name="Skrede I."/>
            <person name="Drula E."/>
            <person name="Henrissat B."/>
            <person name="Morin E."/>
            <person name="Kohler A."/>
            <person name="Barry K."/>
            <person name="LaButti K."/>
            <person name="Morin E."/>
            <person name="Salamov A."/>
            <person name="Lipzen A."/>
            <person name="Mereny Z."/>
            <person name="Hegedus B."/>
            <person name="Baldrian P."/>
            <person name="Stursova M."/>
            <person name="Weitz H."/>
            <person name="Taylor A."/>
            <person name="Grigoriev I.V."/>
            <person name="Nagy L.G."/>
            <person name="Martin F."/>
            <person name="Kauserud H."/>
        </authorList>
    </citation>
    <scope>NUCLEOTIDE SEQUENCE</scope>
    <source>
        <strain evidence="6">CBHHK188m</strain>
    </source>
</reference>
<dbReference type="GO" id="GO:0005737">
    <property type="term" value="C:cytoplasm"/>
    <property type="evidence" value="ECO:0007669"/>
    <property type="project" value="TreeGrafter"/>
</dbReference>
<dbReference type="PANTHER" id="PTHR48104:SF30">
    <property type="entry name" value="METACASPASE-1"/>
    <property type="match status" value="1"/>
</dbReference>
<dbReference type="InterPro" id="IPR050452">
    <property type="entry name" value="Metacaspase"/>
</dbReference>
<dbReference type="EMBL" id="JARJLG010000163">
    <property type="protein sequence ID" value="KAJ7734163.1"/>
    <property type="molecule type" value="Genomic_DNA"/>
</dbReference>
<dbReference type="GO" id="GO:0004197">
    <property type="term" value="F:cysteine-type endopeptidase activity"/>
    <property type="evidence" value="ECO:0007669"/>
    <property type="project" value="InterPro"/>
</dbReference>
<keyword evidence="2" id="KW-0053">Apoptosis</keyword>
<feature type="region of interest" description="Disordered" evidence="4">
    <location>
        <begin position="1"/>
        <end position="23"/>
    </location>
</feature>
<keyword evidence="3" id="KW-0378">Hydrolase</keyword>
<evidence type="ECO:0000313" key="7">
    <source>
        <dbReference type="Proteomes" id="UP001215280"/>
    </source>
</evidence>
<organism evidence="6 7">
    <name type="scientific">Mycena maculata</name>
    <dbReference type="NCBI Taxonomy" id="230809"/>
    <lineage>
        <taxon>Eukaryota</taxon>
        <taxon>Fungi</taxon>
        <taxon>Dikarya</taxon>
        <taxon>Basidiomycota</taxon>
        <taxon>Agaricomycotina</taxon>
        <taxon>Agaricomycetes</taxon>
        <taxon>Agaricomycetidae</taxon>
        <taxon>Agaricales</taxon>
        <taxon>Marasmiineae</taxon>
        <taxon>Mycenaceae</taxon>
        <taxon>Mycena</taxon>
    </lineage>
</organism>
<keyword evidence="3" id="KW-0645">Protease</keyword>
<comment type="similarity">
    <text evidence="1">Belongs to the peptidase C14B family.</text>
</comment>
<accession>A0AAD7I387</accession>
<dbReference type="Proteomes" id="UP001215280">
    <property type="component" value="Unassembled WGS sequence"/>
</dbReference>
<comment type="caution">
    <text evidence="6">The sequence shown here is derived from an EMBL/GenBank/DDBJ whole genome shotgun (WGS) entry which is preliminary data.</text>
</comment>
<evidence type="ECO:0000256" key="2">
    <source>
        <dbReference type="ARBA" id="ARBA00022703"/>
    </source>
</evidence>
<evidence type="ECO:0000256" key="3">
    <source>
        <dbReference type="ARBA" id="ARBA00022807"/>
    </source>
</evidence>
<dbReference type="AlphaFoldDB" id="A0AAD7I387"/>
<dbReference type="Pfam" id="PF00656">
    <property type="entry name" value="Peptidase_C14"/>
    <property type="match status" value="1"/>
</dbReference>
<dbReference type="InterPro" id="IPR029030">
    <property type="entry name" value="Caspase-like_dom_sf"/>
</dbReference>
<dbReference type="GO" id="GO:0006508">
    <property type="term" value="P:proteolysis"/>
    <property type="evidence" value="ECO:0007669"/>
    <property type="project" value="InterPro"/>
</dbReference>
<evidence type="ECO:0000256" key="4">
    <source>
        <dbReference type="SAM" id="MobiDB-lite"/>
    </source>
</evidence>
<keyword evidence="3" id="KW-0788">Thiol protease</keyword>
<dbReference type="PANTHER" id="PTHR48104">
    <property type="entry name" value="METACASPASE-4"/>
    <property type="match status" value="1"/>
</dbReference>